<organism evidence="9 10">
    <name type="scientific">Sulfobacillus acidophilus (strain ATCC 700253 / DSM 10332 / NAL)</name>
    <dbReference type="NCBI Taxonomy" id="679936"/>
    <lineage>
        <taxon>Bacteria</taxon>
        <taxon>Bacillati</taxon>
        <taxon>Bacillota</taxon>
        <taxon>Clostridia</taxon>
        <taxon>Eubacteriales</taxon>
        <taxon>Clostridiales Family XVII. Incertae Sedis</taxon>
        <taxon>Sulfobacillus</taxon>
    </lineage>
</organism>
<dbReference type="GO" id="GO:0000166">
    <property type="term" value="F:nucleotide binding"/>
    <property type="evidence" value="ECO:0007669"/>
    <property type="project" value="UniProtKB-KW"/>
</dbReference>
<evidence type="ECO:0000256" key="7">
    <source>
        <dbReference type="HAMAP-Rule" id="MF_00060"/>
    </source>
</evidence>
<keyword evidence="10" id="KW-1185">Reference proteome</keyword>
<dbReference type="NCBIfam" id="TIGR00087">
    <property type="entry name" value="surE"/>
    <property type="match status" value="1"/>
</dbReference>
<dbReference type="PANTHER" id="PTHR30457">
    <property type="entry name" value="5'-NUCLEOTIDASE SURE"/>
    <property type="match status" value="1"/>
</dbReference>
<dbReference type="InterPro" id="IPR036523">
    <property type="entry name" value="SurE-like_sf"/>
</dbReference>
<dbReference type="EC" id="3.1.3.5" evidence="7"/>
<dbReference type="GO" id="GO:0008253">
    <property type="term" value="F:5'-nucleotidase activity"/>
    <property type="evidence" value="ECO:0007669"/>
    <property type="project" value="UniProtKB-UniRule"/>
</dbReference>
<dbReference type="Proteomes" id="UP000005439">
    <property type="component" value="Chromosome"/>
</dbReference>
<dbReference type="Pfam" id="PF01975">
    <property type="entry name" value="SurE"/>
    <property type="match status" value="1"/>
</dbReference>
<evidence type="ECO:0000256" key="4">
    <source>
        <dbReference type="ARBA" id="ARBA00022723"/>
    </source>
</evidence>
<comment type="catalytic activity">
    <reaction evidence="1 7">
        <text>a ribonucleoside 5'-phosphate + H2O = a ribonucleoside + phosphate</text>
        <dbReference type="Rhea" id="RHEA:12484"/>
        <dbReference type="ChEBI" id="CHEBI:15377"/>
        <dbReference type="ChEBI" id="CHEBI:18254"/>
        <dbReference type="ChEBI" id="CHEBI:43474"/>
        <dbReference type="ChEBI" id="CHEBI:58043"/>
        <dbReference type="EC" id="3.1.3.5"/>
    </reaction>
</comment>
<dbReference type="KEGG" id="sap:Sulac_2466"/>
<feature type="binding site" evidence="7">
    <location>
        <position position="39"/>
    </location>
    <ligand>
        <name>a divalent metal cation</name>
        <dbReference type="ChEBI" id="CHEBI:60240"/>
    </ligand>
</feature>
<dbReference type="HOGENOM" id="CLU_045192_1_2_9"/>
<dbReference type="GO" id="GO:0004309">
    <property type="term" value="F:exopolyphosphatase activity"/>
    <property type="evidence" value="ECO:0007669"/>
    <property type="project" value="TreeGrafter"/>
</dbReference>
<dbReference type="GO" id="GO:0005737">
    <property type="term" value="C:cytoplasm"/>
    <property type="evidence" value="ECO:0007669"/>
    <property type="project" value="UniProtKB-SubCell"/>
</dbReference>
<sequence length="259" mass="28252">MRILITNDDGVSAPGIQALAQELEGEWDWVMVAPDHERSGSGQAFTFAVPYSVKPVGDRVWQVEGTPVDCVMFAFGVLGPFDAVISGINRGANLAWDVFYSGTVGAAFEGARRGVPALAVSLDVTGHSDRFHYAEAARRVAEWMRAGIFQAIPPGMVGNLNIPNDDRLLTRPLTWGRWGNYAYHANEMTVVPGQEHQWRCRITEPPEPVRREPDTDGALIRFGPVLSLLPLQGFSALREPPLATLDWLSATQGGSVASR</sequence>
<evidence type="ECO:0000256" key="3">
    <source>
        <dbReference type="ARBA" id="ARBA00022490"/>
    </source>
</evidence>
<dbReference type="PATRIC" id="fig|679936.5.peg.2553"/>
<comment type="cofactor">
    <cofactor evidence="7">
        <name>a divalent metal cation</name>
        <dbReference type="ChEBI" id="CHEBI:60240"/>
    </cofactor>
    <text evidence="7">Binds 1 divalent metal cation per subunit.</text>
</comment>
<dbReference type="SUPFAM" id="SSF64167">
    <property type="entry name" value="SurE-like"/>
    <property type="match status" value="1"/>
</dbReference>
<dbReference type="InterPro" id="IPR030048">
    <property type="entry name" value="SurE"/>
</dbReference>
<feature type="binding site" evidence="7">
    <location>
        <position position="89"/>
    </location>
    <ligand>
        <name>a divalent metal cation</name>
        <dbReference type="ChEBI" id="CHEBI:60240"/>
    </ligand>
</feature>
<evidence type="ECO:0000259" key="8">
    <source>
        <dbReference type="Pfam" id="PF01975"/>
    </source>
</evidence>
<dbReference type="GO" id="GO:0008254">
    <property type="term" value="F:3'-nucleotidase activity"/>
    <property type="evidence" value="ECO:0007669"/>
    <property type="project" value="TreeGrafter"/>
</dbReference>
<evidence type="ECO:0000256" key="6">
    <source>
        <dbReference type="ARBA" id="ARBA00022801"/>
    </source>
</evidence>
<evidence type="ECO:0000313" key="9">
    <source>
        <dbReference type="EMBL" id="AEW05929.1"/>
    </source>
</evidence>
<keyword evidence="3 7" id="KW-0963">Cytoplasm</keyword>
<feature type="binding site" evidence="7">
    <location>
        <position position="8"/>
    </location>
    <ligand>
        <name>a divalent metal cation</name>
        <dbReference type="ChEBI" id="CHEBI:60240"/>
    </ligand>
</feature>
<evidence type="ECO:0000256" key="1">
    <source>
        <dbReference type="ARBA" id="ARBA00000815"/>
    </source>
</evidence>
<dbReference type="EMBL" id="CP003179">
    <property type="protein sequence ID" value="AEW05929.1"/>
    <property type="molecule type" value="Genomic_DNA"/>
</dbReference>
<feature type="binding site" evidence="7">
    <location>
        <position position="9"/>
    </location>
    <ligand>
        <name>a divalent metal cation</name>
        <dbReference type="ChEBI" id="CHEBI:60240"/>
    </ligand>
</feature>
<dbReference type="PANTHER" id="PTHR30457:SF12">
    <property type="entry name" value="5'_3'-NUCLEOTIDASE SURE"/>
    <property type="match status" value="1"/>
</dbReference>
<comment type="similarity">
    <text evidence="2 7">Belongs to the SurE nucleotidase family.</text>
</comment>
<keyword evidence="4 7" id="KW-0479">Metal-binding</keyword>
<reference evidence="9 10" key="2">
    <citation type="journal article" date="2012" name="Stand. Genomic Sci.">
        <title>Complete genome sequence of the moderately thermophilic mineral-sulfide-oxidizing firmicute Sulfobacillus acidophilus type strain (NAL(T)).</title>
        <authorList>
            <person name="Anderson I."/>
            <person name="Chertkov O."/>
            <person name="Chen A."/>
            <person name="Saunders E."/>
            <person name="Lapidus A."/>
            <person name="Nolan M."/>
            <person name="Lucas S."/>
            <person name="Hammon N."/>
            <person name="Deshpande S."/>
            <person name="Cheng J.F."/>
            <person name="Han C."/>
            <person name="Tapia R."/>
            <person name="Goodwin L.A."/>
            <person name="Pitluck S."/>
            <person name="Liolios K."/>
            <person name="Pagani I."/>
            <person name="Ivanova N."/>
            <person name="Mikhailova N."/>
            <person name="Pati A."/>
            <person name="Palaniappan K."/>
            <person name="Land M."/>
            <person name="Pan C."/>
            <person name="Rohde M."/>
            <person name="Pukall R."/>
            <person name="Goker M."/>
            <person name="Detter J.C."/>
            <person name="Woyke T."/>
            <person name="Bristow J."/>
            <person name="Eisen J.A."/>
            <person name="Markowitz V."/>
            <person name="Hugenholtz P."/>
            <person name="Kyrpides N.C."/>
            <person name="Klenk H.P."/>
            <person name="Mavromatis K."/>
        </authorList>
    </citation>
    <scope>NUCLEOTIDE SEQUENCE [LARGE SCALE GENOMIC DNA]</scope>
    <source>
        <strain evidence="10">ATCC 700253 / DSM 10332 / NAL</strain>
    </source>
</reference>
<keyword evidence="5 7" id="KW-0547">Nucleotide-binding</keyword>
<dbReference type="HAMAP" id="MF_00060">
    <property type="entry name" value="SurE"/>
    <property type="match status" value="1"/>
</dbReference>
<evidence type="ECO:0000256" key="5">
    <source>
        <dbReference type="ARBA" id="ARBA00022741"/>
    </source>
</evidence>
<name>G8TW02_SULAD</name>
<evidence type="ECO:0000313" key="10">
    <source>
        <dbReference type="Proteomes" id="UP000005439"/>
    </source>
</evidence>
<accession>G8TW02</accession>
<dbReference type="Gene3D" id="3.40.1210.10">
    <property type="entry name" value="Survival protein SurE-like phosphatase/nucleotidase"/>
    <property type="match status" value="1"/>
</dbReference>
<comment type="function">
    <text evidence="7">Nucleotidase that shows phosphatase activity on nucleoside 5'-monophosphates.</text>
</comment>
<dbReference type="AlphaFoldDB" id="G8TW02"/>
<gene>
    <name evidence="7" type="primary">surE</name>
    <name evidence="9" type="ordered locus">Sulac_2466</name>
</gene>
<proteinExistence type="inferred from homology"/>
<dbReference type="InterPro" id="IPR002828">
    <property type="entry name" value="SurE-like_Pase/nucleotidase"/>
</dbReference>
<dbReference type="GO" id="GO:0046872">
    <property type="term" value="F:metal ion binding"/>
    <property type="evidence" value="ECO:0007669"/>
    <property type="project" value="UniProtKB-UniRule"/>
</dbReference>
<comment type="subcellular location">
    <subcellularLocation>
        <location evidence="7">Cytoplasm</location>
    </subcellularLocation>
</comment>
<keyword evidence="6 7" id="KW-0378">Hydrolase</keyword>
<protein>
    <recommendedName>
        <fullName evidence="7">5'-nucleotidase SurE</fullName>
        <ecNumber evidence="7">3.1.3.5</ecNumber>
    </recommendedName>
    <alternativeName>
        <fullName evidence="7">Nucleoside 5'-monophosphate phosphohydrolase</fullName>
    </alternativeName>
</protein>
<dbReference type="STRING" id="679936.Sulac_2466"/>
<reference evidence="10" key="1">
    <citation type="submission" date="2011-12" db="EMBL/GenBank/DDBJ databases">
        <title>The complete genome of chromosome of Sulfobacillus acidophilus DSM 10332.</title>
        <authorList>
            <person name="Lucas S."/>
            <person name="Han J."/>
            <person name="Lapidus A."/>
            <person name="Bruce D."/>
            <person name="Goodwin L."/>
            <person name="Pitluck S."/>
            <person name="Peters L."/>
            <person name="Kyrpides N."/>
            <person name="Mavromatis K."/>
            <person name="Ivanova N."/>
            <person name="Mikhailova N."/>
            <person name="Chertkov O."/>
            <person name="Saunders E."/>
            <person name="Detter J.C."/>
            <person name="Tapia R."/>
            <person name="Han C."/>
            <person name="Land M."/>
            <person name="Hauser L."/>
            <person name="Markowitz V."/>
            <person name="Cheng J.-F."/>
            <person name="Hugenholtz P."/>
            <person name="Woyke T."/>
            <person name="Wu D."/>
            <person name="Pukall R."/>
            <person name="Gehrich-Schroeter G."/>
            <person name="Schneider S."/>
            <person name="Klenk H.-P."/>
            <person name="Eisen J.A."/>
        </authorList>
    </citation>
    <scope>NUCLEOTIDE SEQUENCE [LARGE SCALE GENOMIC DNA]</scope>
    <source>
        <strain evidence="10">ATCC 700253 / DSM 10332 / NAL</strain>
    </source>
</reference>
<evidence type="ECO:0000256" key="2">
    <source>
        <dbReference type="ARBA" id="ARBA00011062"/>
    </source>
</evidence>
<feature type="domain" description="Survival protein SurE-like phosphatase/nucleotidase" evidence="8">
    <location>
        <begin position="3"/>
        <end position="178"/>
    </location>
</feature>